<keyword evidence="4 7" id="KW-0812">Transmembrane</keyword>
<dbReference type="GO" id="GO:0015293">
    <property type="term" value="F:symporter activity"/>
    <property type="evidence" value="ECO:0007669"/>
    <property type="project" value="UniProtKB-UniRule"/>
</dbReference>
<feature type="region of interest" description="Disordered" evidence="8">
    <location>
        <begin position="24"/>
        <end position="47"/>
    </location>
</feature>
<dbReference type="Proteomes" id="UP000285712">
    <property type="component" value="Unassembled WGS sequence"/>
</dbReference>
<dbReference type="EMBL" id="QUTF01024733">
    <property type="protein sequence ID" value="RHY84536.1"/>
    <property type="molecule type" value="Genomic_DNA"/>
</dbReference>
<sequence length="543" mass="58322">MYPFPAMPTSEHISVAGSGSTSAFGHASTAAPTSNATDALPTTSRHHHHHESRANWLQLYLGAPGTLLGASLGLLLAYVLTMDDIKASLKYWDASSDRLAQKAINQLGVLYLRALTCVVYPQAFVNIVLVAATITAQPSPRLGKAGWRVLWLSFVTTLLVVGQGVALGVYLLPRFQGSTYYFRRPKALLKCPSPASTFLQYINATSHTLHCAPYTGSMEGKLAFYVGDVGRRSIEIDPTVNRFRTLESSSLPELVQVLLTSTSFTNAINVNLVHLVLGAFSLGVATGTYTRATSTKLLDLLRELVRTFEIMTGWVVAGLPVALMSLIAGPIYMTTHNVFVASAANDLVRLTWYVMCFGVVAAVHMVAVLPLFLVLTTRGQVHPWKFLGAVKEALWYNIGTSSSRAGQTVLARNIDRAPGSAPCTTSRFALDVGVTCNKSGGGLYIALSMLWMFSNAGLQVYLTPSKIVLVVVLATLGSYAVVPVRNGGVAIVMCAFAMLTGLPPPNAMNFLLIAECVLDPLCTALNAWSNAVVTRIVCFLKTS</sequence>
<evidence type="ECO:0000256" key="3">
    <source>
        <dbReference type="ARBA" id="ARBA00022475"/>
    </source>
</evidence>
<dbReference type="GO" id="GO:0005886">
    <property type="term" value="C:plasma membrane"/>
    <property type="evidence" value="ECO:0007669"/>
    <property type="project" value="UniProtKB-SubCell"/>
</dbReference>
<dbReference type="Gene3D" id="1.10.3860.10">
    <property type="entry name" value="Sodium:dicarboxylate symporter"/>
    <property type="match status" value="1"/>
</dbReference>
<protein>
    <recommendedName>
        <fullName evidence="7">Amino acid transporter</fullName>
    </recommendedName>
</protein>
<evidence type="ECO:0000256" key="2">
    <source>
        <dbReference type="ARBA" id="ARBA00022448"/>
    </source>
</evidence>
<feature type="transmembrane region" description="Helical" evidence="7">
    <location>
        <begin position="310"/>
        <end position="332"/>
    </location>
</feature>
<dbReference type="SUPFAM" id="SSF118215">
    <property type="entry name" value="Proton glutamate symport protein"/>
    <property type="match status" value="1"/>
</dbReference>
<keyword evidence="7" id="KW-0769">Symport</keyword>
<dbReference type="PANTHER" id="PTHR42865">
    <property type="entry name" value="PROTON/GLUTAMATE-ASPARTATE SYMPORTER"/>
    <property type="match status" value="1"/>
</dbReference>
<keyword evidence="6 7" id="KW-0472">Membrane</keyword>
<evidence type="ECO:0000256" key="1">
    <source>
        <dbReference type="ARBA" id="ARBA00004651"/>
    </source>
</evidence>
<reference evidence="11 12" key="1">
    <citation type="submission" date="2018-08" db="EMBL/GenBank/DDBJ databases">
        <title>Aphanomyces genome sequencing and annotation.</title>
        <authorList>
            <person name="Minardi D."/>
            <person name="Oidtmann B."/>
            <person name="Van Der Giezen M."/>
            <person name="Studholme D.J."/>
        </authorList>
    </citation>
    <scope>NUCLEOTIDE SEQUENCE [LARGE SCALE GENOMIC DNA]</scope>
    <source>
        <strain evidence="9 12">FDL457</strain>
        <strain evidence="10 11">Sv</strain>
    </source>
</reference>
<feature type="transmembrane region" description="Helical" evidence="7">
    <location>
        <begin position="352"/>
        <end position="375"/>
    </location>
</feature>
<dbReference type="VEuPathDB" id="FungiDB:H257_13389"/>
<dbReference type="PANTHER" id="PTHR42865:SF7">
    <property type="entry name" value="PROTON_GLUTAMATE-ASPARTATE SYMPORTER"/>
    <property type="match status" value="1"/>
</dbReference>
<comment type="similarity">
    <text evidence="7">Belongs to the dicarboxylate/amino acid:cation symporter (DAACS) (TC 2.A.23) family.</text>
</comment>
<dbReference type="AlphaFoldDB" id="A0A3R6XKA4"/>
<comment type="caution">
    <text evidence="9">The sequence shown here is derived from an EMBL/GenBank/DDBJ whole genome shotgun (WGS) entry which is preliminary data.</text>
</comment>
<keyword evidence="5 7" id="KW-1133">Transmembrane helix</keyword>
<gene>
    <name evidence="9" type="ORF">DYB26_013002</name>
    <name evidence="10" type="ORF">DYB35_006996</name>
</gene>
<dbReference type="EMBL" id="QUTG01004666">
    <property type="protein sequence ID" value="RHY87504.1"/>
    <property type="molecule type" value="Genomic_DNA"/>
</dbReference>
<dbReference type="PRINTS" id="PR00173">
    <property type="entry name" value="EDTRNSPORT"/>
</dbReference>
<keyword evidence="3" id="KW-1003">Cell membrane</keyword>
<feature type="transmembrane region" description="Helical" evidence="7">
    <location>
        <begin position="268"/>
        <end position="289"/>
    </location>
</feature>
<evidence type="ECO:0000256" key="8">
    <source>
        <dbReference type="SAM" id="MobiDB-lite"/>
    </source>
</evidence>
<evidence type="ECO:0000313" key="12">
    <source>
        <dbReference type="Proteomes" id="UP000286510"/>
    </source>
</evidence>
<dbReference type="Pfam" id="PF00375">
    <property type="entry name" value="SDF"/>
    <property type="match status" value="1"/>
</dbReference>
<name>A0A3R6XKA4_APHAT</name>
<organism evidence="9 12">
    <name type="scientific">Aphanomyces astaci</name>
    <name type="common">Crayfish plague agent</name>
    <dbReference type="NCBI Taxonomy" id="112090"/>
    <lineage>
        <taxon>Eukaryota</taxon>
        <taxon>Sar</taxon>
        <taxon>Stramenopiles</taxon>
        <taxon>Oomycota</taxon>
        <taxon>Saprolegniomycetes</taxon>
        <taxon>Saprolegniales</taxon>
        <taxon>Verrucalvaceae</taxon>
        <taxon>Aphanomyces</taxon>
    </lineage>
</organism>
<keyword evidence="2 7" id="KW-0813">Transport</keyword>
<dbReference type="Proteomes" id="UP000286510">
    <property type="component" value="Unassembled WGS sequence"/>
</dbReference>
<proteinExistence type="inferred from homology"/>
<dbReference type="InterPro" id="IPR036458">
    <property type="entry name" value="Na:dicarbo_symporter_sf"/>
</dbReference>
<evidence type="ECO:0000256" key="4">
    <source>
        <dbReference type="ARBA" id="ARBA00022692"/>
    </source>
</evidence>
<feature type="transmembrane region" description="Helical" evidence="7">
    <location>
        <begin position="468"/>
        <end position="499"/>
    </location>
</feature>
<feature type="transmembrane region" description="Helical" evidence="7">
    <location>
        <begin position="443"/>
        <end position="462"/>
    </location>
</feature>
<evidence type="ECO:0000313" key="11">
    <source>
        <dbReference type="Proteomes" id="UP000285712"/>
    </source>
</evidence>
<evidence type="ECO:0000256" key="6">
    <source>
        <dbReference type="ARBA" id="ARBA00023136"/>
    </source>
</evidence>
<feature type="transmembrane region" description="Helical" evidence="7">
    <location>
        <begin position="59"/>
        <end position="80"/>
    </location>
</feature>
<accession>A0A3R6XKA4</accession>
<comment type="subcellular location">
    <subcellularLocation>
        <location evidence="1">Cell membrane</location>
        <topology evidence="1">Multi-pass membrane protein</topology>
    </subcellularLocation>
    <subcellularLocation>
        <location evidence="7">Membrane</location>
        <topology evidence="7">Multi-pass membrane protein</topology>
    </subcellularLocation>
</comment>
<evidence type="ECO:0000313" key="10">
    <source>
        <dbReference type="EMBL" id="RHY87504.1"/>
    </source>
</evidence>
<evidence type="ECO:0000256" key="7">
    <source>
        <dbReference type="RuleBase" id="RU361216"/>
    </source>
</evidence>
<feature type="transmembrane region" description="Helical" evidence="7">
    <location>
        <begin position="149"/>
        <end position="172"/>
    </location>
</feature>
<evidence type="ECO:0000256" key="5">
    <source>
        <dbReference type="ARBA" id="ARBA00022989"/>
    </source>
</evidence>
<evidence type="ECO:0000313" key="9">
    <source>
        <dbReference type="EMBL" id="RHY84536.1"/>
    </source>
</evidence>
<dbReference type="InterPro" id="IPR001991">
    <property type="entry name" value="Na-dicarboxylate_symporter"/>
</dbReference>
<feature type="compositionally biased region" description="Polar residues" evidence="8">
    <location>
        <begin position="30"/>
        <end position="43"/>
    </location>
</feature>